<evidence type="ECO:0000313" key="7">
    <source>
        <dbReference type="Proteomes" id="UP001216638"/>
    </source>
</evidence>
<dbReference type="EC" id="3.1.1.13" evidence="6"/>
<proteinExistence type="predicted"/>
<evidence type="ECO:0000256" key="3">
    <source>
        <dbReference type="SAM" id="MobiDB-lite"/>
    </source>
</evidence>
<dbReference type="AlphaFoldDB" id="A0AAF0E0M5"/>
<dbReference type="EMBL" id="CP119955">
    <property type="protein sequence ID" value="WFC96940.1"/>
    <property type="molecule type" value="Genomic_DNA"/>
</dbReference>
<comment type="catalytic activity">
    <reaction evidence="2">
        <text>a monoacylglycerol + H2O = glycerol + a fatty acid + H(+)</text>
        <dbReference type="Rhea" id="RHEA:15245"/>
        <dbReference type="ChEBI" id="CHEBI:15377"/>
        <dbReference type="ChEBI" id="CHEBI:15378"/>
        <dbReference type="ChEBI" id="CHEBI:17408"/>
        <dbReference type="ChEBI" id="CHEBI:17754"/>
        <dbReference type="ChEBI" id="CHEBI:28868"/>
    </reaction>
</comment>
<protein>
    <submittedName>
        <fullName evidence="6">Sterol esterase</fullName>
        <ecNumber evidence="6">3.1.1.13</ecNumber>
    </submittedName>
</protein>
<comment type="catalytic activity">
    <reaction evidence="1">
        <text>a diacylglycerol + H2O = a monoacylglycerol + a fatty acid + H(+)</text>
        <dbReference type="Rhea" id="RHEA:32731"/>
        <dbReference type="ChEBI" id="CHEBI:15377"/>
        <dbReference type="ChEBI" id="CHEBI:15378"/>
        <dbReference type="ChEBI" id="CHEBI:17408"/>
        <dbReference type="ChEBI" id="CHEBI:18035"/>
        <dbReference type="ChEBI" id="CHEBI:28868"/>
    </reaction>
</comment>
<keyword evidence="4" id="KW-1133">Transmembrane helix</keyword>
<feature type="compositionally biased region" description="Basic and acidic residues" evidence="3">
    <location>
        <begin position="65"/>
        <end position="84"/>
    </location>
</feature>
<evidence type="ECO:0000256" key="1">
    <source>
        <dbReference type="ARBA" id="ARBA00047591"/>
    </source>
</evidence>
<dbReference type="PANTHER" id="PTHR11005">
    <property type="entry name" value="LYSOSOMAL ACID LIPASE-RELATED"/>
    <property type="match status" value="1"/>
</dbReference>
<evidence type="ECO:0000259" key="5">
    <source>
        <dbReference type="Pfam" id="PF04083"/>
    </source>
</evidence>
<dbReference type="Proteomes" id="UP001216638">
    <property type="component" value="Chromosome 5"/>
</dbReference>
<keyword evidence="4" id="KW-0472">Membrane</keyword>
<feature type="region of interest" description="Disordered" evidence="3">
    <location>
        <begin position="1"/>
        <end position="106"/>
    </location>
</feature>
<reference evidence="6" key="1">
    <citation type="submission" date="2023-03" db="EMBL/GenBank/DDBJ databases">
        <title>Mating type loci evolution in Malassezia.</title>
        <authorList>
            <person name="Coelho M.A."/>
        </authorList>
    </citation>
    <scope>NUCLEOTIDE SEQUENCE</scope>
    <source>
        <strain evidence="6">CBS 14135</strain>
    </source>
</reference>
<keyword evidence="7" id="KW-1185">Reference proteome</keyword>
<dbReference type="SUPFAM" id="SSF53474">
    <property type="entry name" value="alpha/beta-Hydrolases"/>
    <property type="match status" value="1"/>
</dbReference>
<feature type="domain" description="Partial AB-hydrolase lipase" evidence="5">
    <location>
        <begin position="270"/>
        <end position="328"/>
    </location>
</feature>
<evidence type="ECO:0000256" key="4">
    <source>
        <dbReference type="SAM" id="Phobius"/>
    </source>
</evidence>
<keyword evidence="4" id="KW-0812">Transmembrane</keyword>
<evidence type="ECO:0000313" key="6">
    <source>
        <dbReference type="EMBL" id="WFC96940.1"/>
    </source>
</evidence>
<dbReference type="Gene3D" id="3.40.50.1820">
    <property type="entry name" value="alpha/beta hydrolase"/>
    <property type="match status" value="1"/>
</dbReference>
<gene>
    <name evidence="6" type="primary">TGL1</name>
    <name evidence="6" type="ORF">MBRA1_003606</name>
</gene>
<accession>A0AAF0E0M5</accession>
<sequence>MAERPVSNRRRNYARGAVVEAADAHENPWSETPAASERTADVWSDTYTDGPSAYEEYADVPSPRHSRDDVSTIGRPSHEFHDAYDTADTATDDVPADEDDDVPADEALLDDDARSDEARHMTDLYADDPVDGAGAAYAPRAYTGGGRKDVYIERPHTRVQDSSRYHETAPDEAYYYDERYPEAADDEDPDAFPAFFHHSVGTFGEYNLLARLYLEMRQMLSFTLTSVSLLLLGNLAFASYFNPLRKSPPKARCDPEFERRITGERLSERVEYYAAFWGYRCEEYEITTREGWILKAHRISDPRRPGGRGYPVILQHGILCNSLFFFTNEERSLGFWLVDQGFDVWSTNIRSNFGAGHTRFSRWDPRFWAWSVMELAYDLVDVVDFVLDTTGHKQVAYVGHSQGTGSMFLALSHGKYPELGHKLSSFTALGPAVFPGPSLRRLPFRLMQLFQSRFAWSFVFGVRDFFPIIEVGRAVLPSFAFGHLAFLVFAYLFDFHDHNWVDRLKPKIFRATGVSTSSELLYFYMRSFVGRGCLFDPRVPTPWFPRAFPPLTIVYGTTDYLVLGKPLVDRLLRYERNVEIVHILELQGYEHMDMVLGVDAFKIVFPRIKDTIVRTMDPEDVPTKVLPD</sequence>
<name>A0AAF0E0M5_9BASI</name>
<dbReference type="GO" id="GO:0004771">
    <property type="term" value="F:sterol ester esterase activity"/>
    <property type="evidence" value="ECO:0007669"/>
    <property type="project" value="UniProtKB-EC"/>
</dbReference>
<organism evidence="6 7">
    <name type="scientific">Malassezia brasiliensis</name>
    <dbReference type="NCBI Taxonomy" id="1821822"/>
    <lineage>
        <taxon>Eukaryota</taxon>
        <taxon>Fungi</taxon>
        <taxon>Dikarya</taxon>
        <taxon>Basidiomycota</taxon>
        <taxon>Ustilaginomycotina</taxon>
        <taxon>Malasseziomycetes</taxon>
        <taxon>Malasseziales</taxon>
        <taxon>Malasseziaceae</taxon>
        <taxon>Malassezia</taxon>
    </lineage>
</organism>
<dbReference type="InterPro" id="IPR006693">
    <property type="entry name" value="AB_hydrolase_lipase"/>
</dbReference>
<dbReference type="GO" id="GO:0006629">
    <property type="term" value="P:lipid metabolic process"/>
    <property type="evidence" value="ECO:0007669"/>
    <property type="project" value="InterPro"/>
</dbReference>
<feature type="transmembrane region" description="Helical" evidence="4">
    <location>
        <begin position="219"/>
        <end position="241"/>
    </location>
</feature>
<evidence type="ECO:0000256" key="2">
    <source>
        <dbReference type="ARBA" id="ARBA00048461"/>
    </source>
</evidence>
<dbReference type="Pfam" id="PF04083">
    <property type="entry name" value="Abhydro_lipase"/>
    <property type="match status" value="1"/>
</dbReference>
<dbReference type="InterPro" id="IPR029058">
    <property type="entry name" value="AB_hydrolase_fold"/>
</dbReference>
<keyword evidence="6" id="KW-0378">Hydrolase</keyword>
<feature type="compositionally biased region" description="Acidic residues" evidence="3">
    <location>
        <begin position="90"/>
        <end position="106"/>
    </location>
</feature>